<feature type="signal peptide" evidence="1">
    <location>
        <begin position="1"/>
        <end position="33"/>
    </location>
</feature>
<keyword evidence="3" id="KW-1185">Reference proteome</keyword>
<dbReference type="InterPro" id="IPR007493">
    <property type="entry name" value="DUF538"/>
</dbReference>
<dbReference type="EMBL" id="JABCRI010000008">
    <property type="protein sequence ID" value="KAF8401444.1"/>
    <property type="molecule type" value="Genomic_DNA"/>
</dbReference>
<evidence type="ECO:0000313" key="2">
    <source>
        <dbReference type="EMBL" id="KAF8401444.1"/>
    </source>
</evidence>
<dbReference type="Pfam" id="PF04398">
    <property type="entry name" value="DUF538"/>
    <property type="match status" value="1"/>
</dbReference>
<name>A0A834Z5P9_TETSI</name>
<dbReference type="InterPro" id="IPR036758">
    <property type="entry name" value="At5g01610-like"/>
</dbReference>
<dbReference type="Gene3D" id="2.30.240.10">
    <property type="entry name" value="At5g01610-like"/>
    <property type="match status" value="1"/>
</dbReference>
<dbReference type="Proteomes" id="UP000655225">
    <property type="component" value="Unassembled WGS sequence"/>
</dbReference>
<protein>
    <submittedName>
        <fullName evidence="2">Uncharacterized protein</fullName>
    </submittedName>
</protein>
<keyword evidence="1" id="KW-0732">Signal</keyword>
<comment type="caution">
    <text evidence="2">The sequence shown here is derived from an EMBL/GenBank/DDBJ whole genome shotgun (WGS) entry which is preliminary data.</text>
</comment>
<dbReference type="OrthoDB" id="1873537at2759"/>
<organism evidence="2 3">
    <name type="scientific">Tetracentron sinense</name>
    <name type="common">Spur-leaf</name>
    <dbReference type="NCBI Taxonomy" id="13715"/>
    <lineage>
        <taxon>Eukaryota</taxon>
        <taxon>Viridiplantae</taxon>
        <taxon>Streptophyta</taxon>
        <taxon>Embryophyta</taxon>
        <taxon>Tracheophyta</taxon>
        <taxon>Spermatophyta</taxon>
        <taxon>Magnoliopsida</taxon>
        <taxon>Trochodendrales</taxon>
        <taxon>Trochodendraceae</taxon>
        <taxon>Tetracentron</taxon>
    </lineage>
</organism>
<proteinExistence type="predicted"/>
<reference evidence="2 3" key="1">
    <citation type="submission" date="2020-04" db="EMBL/GenBank/DDBJ databases">
        <title>Plant Genome Project.</title>
        <authorList>
            <person name="Zhang R.-G."/>
        </authorList>
    </citation>
    <scope>NUCLEOTIDE SEQUENCE [LARGE SCALE GENOMIC DNA]</scope>
    <source>
        <strain evidence="2">YNK0</strain>
        <tissue evidence="2">Leaf</tissue>
    </source>
</reference>
<dbReference type="PANTHER" id="PTHR31676">
    <property type="entry name" value="T31J12.3 PROTEIN-RELATED"/>
    <property type="match status" value="1"/>
</dbReference>
<feature type="chain" id="PRO_5033040892" evidence="1">
    <location>
        <begin position="34"/>
        <end position="174"/>
    </location>
</feature>
<evidence type="ECO:0000313" key="3">
    <source>
        <dbReference type="Proteomes" id="UP000655225"/>
    </source>
</evidence>
<sequence>MGLLFTPGLMSVPAFLCLILGCLTSSLTPLTAAADTSTAYMLLEDYDFPMGLLPKGVVGYDLDKSTGKFAAYLNGSCSFSLEGSYQLKYKSTIKGSISKGKLTSLQGISVKLFLFWVNIVEVVRNGDDLEFSVGIASAYFPIDNFEECPQCGCGLDCVNGQVRKLGTNPFVSSS</sequence>
<dbReference type="AlphaFoldDB" id="A0A834Z5P9"/>
<gene>
    <name evidence="2" type="ORF">HHK36_012383</name>
</gene>
<accession>A0A834Z5P9</accession>
<dbReference type="OMA" id="VSVKMWI"/>
<dbReference type="SUPFAM" id="SSF141562">
    <property type="entry name" value="At5g01610-like"/>
    <property type="match status" value="1"/>
</dbReference>
<evidence type="ECO:0000256" key="1">
    <source>
        <dbReference type="SAM" id="SignalP"/>
    </source>
</evidence>
<dbReference type="PANTHER" id="PTHR31676:SF76">
    <property type="entry name" value="OS05G0362300 PROTEIN"/>
    <property type="match status" value="1"/>
</dbReference>